<dbReference type="InterPro" id="IPR014746">
    <property type="entry name" value="Gln_synth/guanido_kin_cat_dom"/>
</dbReference>
<protein>
    <recommendedName>
        <fullName evidence="4">GS catalytic domain-containing protein</fullName>
    </recommendedName>
</protein>
<keyword evidence="1" id="KW-0436">Ligase</keyword>
<dbReference type="SUPFAM" id="SSF55931">
    <property type="entry name" value="Glutamine synthetase/guanido kinase"/>
    <property type="match status" value="1"/>
</dbReference>
<proteinExistence type="predicted"/>
<evidence type="ECO:0000313" key="2">
    <source>
        <dbReference type="EMBL" id="KAE8684832.1"/>
    </source>
</evidence>
<dbReference type="GO" id="GO:0016874">
    <property type="term" value="F:ligase activity"/>
    <property type="evidence" value="ECO:0007669"/>
    <property type="project" value="UniProtKB-KW"/>
</dbReference>
<accession>A0A6A2Z185</accession>
<dbReference type="Proteomes" id="UP000436088">
    <property type="component" value="Unassembled WGS sequence"/>
</dbReference>
<keyword evidence="3" id="KW-1185">Reference proteome</keyword>
<organism evidence="2 3">
    <name type="scientific">Hibiscus syriacus</name>
    <name type="common">Rose of Sharon</name>
    <dbReference type="NCBI Taxonomy" id="106335"/>
    <lineage>
        <taxon>Eukaryota</taxon>
        <taxon>Viridiplantae</taxon>
        <taxon>Streptophyta</taxon>
        <taxon>Embryophyta</taxon>
        <taxon>Tracheophyta</taxon>
        <taxon>Spermatophyta</taxon>
        <taxon>Magnoliopsida</taxon>
        <taxon>eudicotyledons</taxon>
        <taxon>Gunneridae</taxon>
        <taxon>Pentapetalae</taxon>
        <taxon>rosids</taxon>
        <taxon>malvids</taxon>
        <taxon>Malvales</taxon>
        <taxon>Malvaceae</taxon>
        <taxon>Malvoideae</taxon>
        <taxon>Hibiscus</taxon>
    </lineage>
</organism>
<evidence type="ECO:0000256" key="1">
    <source>
        <dbReference type="ARBA" id="ARBA00022598"/>
    </source>
</evidence>
<comment type="caution">
    <text evidence="2">The sequence shown here is derived from an EMBL/GenBank/DDBJ whole genome shotgun (WGS) entry which is preliminary data.</text>
</comment>
<dbReference type="PANTHER" id="PTHR43785:SF2">
    <property type="entry name" value="TYPE-1 GLUTAMINE SYNTHETASE 1"/>
    <property type="match status" value="1"/>
</dbReference>
<name>A0A6A2Z185_HIBSY</name>
<dbReference type="AlphaFoldDB" id="A0A6A2Z185"/>
<evidence type="ECO:0008006" key="4">
    <source>
        <dbReference type="Google" id="ProtNLM"/>
    </source>
</evidence>
<gene>
    <name evidence="2" type="ORF">F3Y22_tig00111105pilonHSYRG00533</name>
</gene>
<sequence length="98" mass="11205">MVLADMHLRPGEPWEYCPREALRRVSKVLKDECNLVMNAGFESEFFLLKKLERSWKWSVELALGHSACTYAANKLIFAREAVRAVANKHGLLATFVPK</sequence>
<dbReference type="PANTHER" id="PTHR43785">
    <property type="entry name" value="GAMMA-GLUTAMYLPUTRESCINE SYNTHETASE"/>
    <property type="match status" value="1"/>
</dbReference>
<dbReference type="GO" id="GO:0043436">
    <property type="term" value="P:oxoacid metabolic process"/>
    <property type="evidence" value="ECO:0007669"/>
    <property type="project" value="UniProtKB-ARBA"/>
</dbReference>
<evidence type="ECO:0000313" key="3">
    <source>
        <dbReference type="Proteomes" id="UP000436088"/>
    </source>
</evidence>
<reference evidence="2" key="1">
    <citation type="submission" date="2019-09" db="EMBL/GenBank/DDBJ databases">
        <title>Draft genome information of white flower Hibiscus syriacus.</title>
        <authorList>
            <person name="Kim Y.-M."/>
        </authorList>
    </citation>
    <scope>NUCLEOTIDE SEQUENCE [LARGE SCALE GENOMIC DNA]</scope>
    <source>
        <strain evidence="2">YM2019G1</strain>
    </source>
</reference>
<dbReference type="Gene3D" id="3.30.590.10">
    <property type="entry name" value="Glutamine synthetase/guanido kinase, catalytic domain"/>
    <property type="match status" value="2"/>
</dbReference>
<dbReference type="EMBL" id="VEPZ02001236">
    <property type="protein sequence ID" value="KAE8684832.1"/>
    <property type="molecule type" value="Genomic_DNA"/>
</dbReference>